<sequence>MENADPNITRVQHVAKASSDQLLRKFAEVGNDSNGKIPAKDLRLAKRVKRNQDSAGDGNAKTSASTLAERKSLLPPAAAPRKPAALMRRLGISRAKIKARDIKNRSIITAIEKTWRRTVEGASRVLMEKHYNRHKRLINDSY</sequence>
<comment type="caution">
    <text evidence="2">The sequence shown here is derived from an EMBL/GenBank/DDBJ whole genome shotgun (WGS) entry which is preliminary data.</text>
</comment>
<dbReference type="PANTHER" id="PTHR36355">
    <property type="entry name" value="EXPRESSED PROTEIN"/>
    <property type="match status" value="1"/>
</dbReference>
<dbReference type="Proteomes" id="UP001190926">
    <property type="component" value="Unassembled WGS sequence"/>
</dbReference>
<accession>A0AAD4J5G4</accession>
<reference evidence="2 3" key="1">
    <citation type="journal article" date="2021" name="Nat. Commun.">
        <title>Incipient diploidization of the medicinal plant Perilla within 10,000 years.</title>
        <authorList>
            <person name="Zhang Y."/>
            <person name="Shen Q."/>
            <person name="Leng L."/>
            <person name="Zhang D."/>
            <person name="Chen S."/>
            <person name="Shi Y."/>
            <person name="Ning Z."/>
            <person name="Chen S."/>
        </authorList>
    </citation>
    <scope>NUCLEOTIDE SEQUENCE [LARGE SCALE GENOMIC DNA]</scope>
    <source>
        <strain evidence="3">cv. PC099</strain>
    </source>
</reference>
<evidence type="ECO:0000313" key="3">
    <source>
        <dbReference type="Proteomes" id="UP001190926"/>
    </source>
</evidence>
<keyword evidence="3" id="KW-1185">Reference proteome</keyword>
<dbReference type="EMBL" id="SDAM02000148">
    <property type="protein sequence ID" value="KAH6827522.1"/>
    <property type="molecule type" value="Genomic_DNA"/>
</dbReference>
<protein>
    <submittedName>
        <fullName evidence="2">Uncharacterized protein</fullName>
    </submittedName>
</protein>
<gene>
    <name evidence="2" type="ORF">C2S53_007867</name>
</gene>
<proteinExistence type="predicted"/>
<name>A0AAD4J5G4_PERFH</name>
<evidence type="ECO:0000256" key="1">
    <source>
        <dbReference type="SAM" id="MobiDB-lite"/>
    </source>
</evidence>
<feature type="region of interest" description="Disordered" evidence="1">
    <location>
        <begin position="30"/>
        <end position="81"/>
    </location>
</feature>
<dbReference type="AlphaFoldDB" id="A0AAD4J5G4"/>
<dbReference type="PANTHER" id="PTHR36355:SF1">
    <property type="entry name" value="EXPRESSED PROTEIN"/>
    <property type="match status" value="1"/>
</dbReference>
<organism evidence="2 3">
    <name type="scientific">Perilla frutescens var. hirtella</name>
    <name type="common">Perilla citriodora</name>
    <name type="synonym">Perilla setoyensis</name>
    <dbReference type="NCBI Taxonomy" id="608512"/>
    <lineage>
        <taxon>Eukaryota</taxon>
        <taxon>Viridiplantae</taxon>
        <taxon>Streptophyta</taxon>
        <taxon>Embryophyta</taxon>
        <taxon>Tracheophyta</taxon>
        <taxon>Spermatophyta</taxon>
        <taxon>Magnoliopsida</taxon>
        <taxon>eudicotyledons</taxon>
        <taxon>Gunneridae</taxon>
        <taxon>Pentapetalae</taxon>
        <taxon>asterids</taxon>
        <taxon>lamiids</taxon>
        <taxon>Lamiales</taxon>
        <taxon>Lamiaceae</taxon>
        <taxon>Nepetoideae</taxon>
        <taxon>Elsholtzieae</taxon>
        <taxon>Perilla</taxon>
    </lineage>
</organism>
<evidence type="ECO:0000313" key="2">
    <source>
        <dbReference type="EMBL" id="KAH6827522.1"/>
    </source>
</evidence>